<proteinExistence type="predicted"/>
<comment type="caution">
    <text evidence="1">The sequence shown here is derived from an EMBL/GenBank/DDBJ whole genome shotgun (WGS) entry which is preliminary data.</text>
</comment>
<gene>
    <name evidence="1" type="ORF">FA95DRAFT_1486424</name>
</gene>
<reference evidence="1" key="1">
    <citation type="submission" date="2021-02" db="EMBL/GenBank/DDBJ databases">
        <authorList>
            <consortium name="DOE Joint Genome Institute"/>
            <person name="Ahrendt S."/>
            <person name="Looney B.P."/>
            <person name="Miyauchi S."/>
            <person name="Morin E."/>
            <person name="Drula E."/>
            <person name="Courty P.E."/>
            <person name="Chicoki N."/>
            <person name="Fauchery L."/>
            <person name="Kohler A."/>
            <person name="Kuo A."/>
            <person name="Labutti K."/>
            <person name="Pangilinan J."/>
            <person name="Lipzen A."/>
            <person name="Riley R."/>
            <person name="Andreopoulos W."/>
            <person name="He G."/>
            <person name="Johnson J."/>
            <person name="Barry K.W."/>
            <person name="Grigoriev I.V."/>
            <person name="Nagy L."/>
            <person name="Hibbett D."/>
            <person name="Henrissat B."/>
            <person name="Matheny P.B."/>
            <person name="Labbe J."/>
            <person name="Martin F."/>
        </authorList>
    </citation>
    <scope>NUCLEOTIDE SEQUENCE</scope>
    <source>
        <strain evidence="1">FP105234-sp</strain>
    </source>
</reference>
<name>A0ACB8S483_9AGAM</name>
<keyword evidence="2" id="KW-1185">Reference proteome</keyword>
<evidence type="ECO:0000313" key="1">
    <source>
        <dbReference type="EMBL" id="KAI0050927.1"/>
    </source>
</evidence>
<evidence type="ECO:0000313" key="2">
    <source>
        <dbReference type="Proteomes" id="UP000814033"/>
    </source>
</evidence>
<reference evidence="1" key="2">
    <citation type="journal article" date="2022" name="New Phytol.">
        <title>Evolutionary transition to the ectomycorrhizal habit in the genomes of a hyperdiverse lineage of mushroom-forming fungi.</title>
        <authorList>
            <person name="Looney B."/>
            <person name="Miyauchi S."/>
            <person name="Morin E."/>
            <person name="Drula E."/>
            <person name="Courty P.E."/>
            <person name="Kohler A."/>
            <person name="Kuo A."/>
            <person name="LaButti K."/>
            <person name="Pangilinan J."/>
            <person name="Lipzen A."/>
            <person name="Riley R."/>
            <person name="Andreopoulos W."/>
            <person name="He G."/>
            <person name="Johnson J."/>
            <person name="Nolan M."/>
            <person name="Tritt A."/>
            <person name="Barry K.W."/>
            <person name="Grigoriev I.V."/>
            <person name="Nagy L.G."/>
            <person name="Hibbett D."/>
            <person name="Henrissat B."/>
            <person name="Matheny P.B."/>
            <person name="Labbe J."/>
            <person name="Martin F.M."/>
        </authorList>
    </citation>
    <scope>NUCLEOTIDE SEQUENCE</scope>
    <source>
        <strain evidence="1">FP105234-sp</strain>
    </source>
</reference>
<dbReference type="Proteomes" id="UP000814033">
    <property type="component" value="Unassembled WGS sequence"/>
</dbReference>
<protein>
    <submittedName>
        <fullName evidence="1">Phosphoglycerate mutase-like protein</fullName>
    </submittedName>
</protein>
<dbReference type="EMBL" id="MU275857">
    <property type="protein sequence ID" value="KAI0050927.1"/>
    <property type="molecule type" value="Genomic_DNA"/>
</dbReference>
<organism evidence="1 2">
    <name type="scientific">Auriscalpium vulgare</name>
    <dbReference type="NCBI Taxonomy" id="40419"/>
    <lineage>
        <taxon>Eukaryota</taxon>
        <taxon>Fungi</taxon>
        <taxon>Dikarya</taxon>
        <taxon>Basidiomycota</taxon>
        <taxon>Agaricomycotina</taxon>
        <taxon>Agaricomycetes</taxon>
        <taxon>Russulales</taxon>
        <taxon>Auriscalpiaceae</taxon>
        <taxon>Auriscalpium</taxon>
    </lineage>
</organism>
<sequence length="468" mass="52046">MVRAQGSNPAANSKYREPRAPLDVEGYPLAPADLELQQVHVYVRHGERTPVSVRMAEAPGNIPEHWLLCKEARRFRAAVAGSELPDQPSKLDVIRTTERSDGVAVRGECLLGELTDIGRASTYTYGRSLRKIYVEKLGFLPDVLGQSQDVYFRSTNMPRTVESLQQIIHGLYPMSKCESGVIHEVLIRNGREENLVGNTLACRRLETLLVNFAHAAASAYNPTLEPLDRKVSKYIGGNPIRLDGKPRASGVLDTVRAAMAHGIKIPPEFEERAVTSTIEKAVVNEWFSDKTEEVRRLGMGRLLADLSRKMQLKTQEGHNTSAERTPKILIHSTHDTALAGLANTLDVFDDRWPAFTASFTFELFRRNAQLGAETSSPRDALNVDPQVQHPQNSGILQTVLGSSPFRRKLAGEFFVRARYQNRNLMLPFCADEGKHLPGSPELCTLQAFAERVHELTPTDWDAECSVGS</sequence>
<accession>A0ACB8S483</accession>